<keyword evidence="2" id="KW-1185">Reference proteome</keyword>
<accession>E9GQP6</accession>
<evidence type="ECO:0000313" key="1">
    <source>
        <dbReference type="EMBL" id="EFX78150.1"/>
    </source>
</evidence>
<name>E9GQP6_DAPPU</name>
<sequence>MFHSEDAPWRDLTGNGRIPLVQHESAGSFSTRRQEIGHRLQFSVRWETRNFVDVRVMTDEILFGLSSGLLWFAWAIKHRQIDYNAPSGVCRCNSQIRISSSGQAVGAIDFTGCLSCPRSFADVYSTARLQSARFIPSYLSIYWSSANVVAIAKIRLELDFDCSSSTGFK</sequence>
<protein>
    <submittedName>
        <fullName evidence="1">Uncharacterized protein</fullName>
    </submittedName>
</protein>
<organism evidence="1 2">
    <name type="scientific">Daphnia pulex</name>
    <name type="common">Water flea</name>
    <dbReference type="NCBI Taxonomy" id="6669"/>
    <lineage>
        <taxon>Eukaryota</taxon>
        <taxon>Metazoa</taxon>
        <taxon>Ecdysozoa</taxon>
        <taxon>Arthropoda</taxon>
        <taxon>Crustacea</taxon>
        <taxon>Branchiopoda</taxon>
        <taxon>Diplostraca</taxon>
        <taxon>Cladocera</taxon>
        <taxon>Anomopoda</taxon>
        <taxon>Daphniidae</taxon>
        <taxon>Daphnia</taxon>
    </lineage>
</organism>
<proteinExistence type="predicted"/>
<evidence type="ECO:0000313" key="2">
    <source>
        <dbReference type="Proteomes" id="UP000000305"/>
    </source>
</evidence>
<gene>
    <name evidence="1" type="ORF">DAPPUDRAFT_320632</name>
</gene>
<dbReference type="AlphaFoldDB" id="E9GQP6"/>
<dbReference type="InParanoid" id="E9GQP6"/>
<dbReference type="EMBL" id="GL732558">
    <property type="protein sequence ID" value="EFX78150.1"/>
    <property type="molecule type" value="Genomic_DNA"/>
</dbReference>
<dbReference type="KEGG" id="dpx:DAPPUDRAFT_320632"/>
<dbReference type="Proteomes" id="UP000000305">
    <property type="component" value="Unassembled WGS sequence"/>
</dbReference>
<reference evidence="1 2" key="1">
    <citation type="journal article" date="2011" name="Science">
        <title>The ecoresponsive genome of Daphnia pulex.</title>
        <authorList>
            <person name="Colbourne J.K."/>
            <person name="Pfrender M.E."/>
            <person name="Gilbert D."/>
            <person name="Thomas W.K."/>
            <person name="Tucker A."/>
            <person name="Oakley T.H."/>
            <person name="Tokishita S."/>
            <person name="Aerts A."/>
            <person name="Arnold G.J."/>
            <person name="Basu M.K."/>
            <person name="Bauer D.J."/>
            <person name="Caceres C.E."/>
            <person name="Carmel L."/>
            <person name="Casola C."/>
            <person name="Choi J.H."/>
            <person name="Detter J.C."/>
            <person name="Dong Q."/>
            <person name="Dusheyko S."/>
            <person name="Eads B.D."/>
            <person name="Frohlich T."/>
            <person name="Geiler-Samerotte K.A."/>
            <person name="Gerlach D."/>
            <person name="Hatcher P."/>
            <person name="Jogdeo S."/>
            <person name="Krijgsveld J."/>
            <person name="Kriventseva E.V."/>
            <person name="Kultz D."/>
            <person name="Laforsch C."/>
            <person name="Lindquist E."/>
            <person name="Lopez J."/>
            <person name="Manak J.R."/>
            <person name="Muller J."/>
            <person name="Pangilinan J."/>
            <person name="Patwardhan R.P."/>
            <person name="Pitluck S."/>
            <person name="Pritham E.J."/>
            <person name="Rechtsteiner A."/>
            <person name="Rho M."/>
            <person name="Rogozin I.B."/>
            <person name="Sakarya O."/>
            <person name="Salamov A."/>
            <person name="Schaack S."/>
            <person name="Shapiro H."/>
            <person name="Shiga Y."/>
            <person name="Skalitzky C."/>
            <person name="Smith Z."/>
            <person name="Souvorov A."/>
            <person name="Sung W."/>
            <person name="Tang Z."/>
            <person name="Tsuchiya D."/>
            <person name="Tu H."/>
            <person name="Vos H."/>
            <person name="Wang M."/>
            <person name="Wolf Y.I."/>
            <person name="Yamagata H."/>
            <person name="Yamada T."/>
            <person name="Ye Y."/>
            <person name="Shaw J.R."/>
            <person name="Andrews J."/>
            <person name="Crease T.J."/>
            <person name="Tang H."/>
            <person name="Lucas S.M."/>
            <person name="Robertson H.M."/>
            <person name="Bork P."/>
            <person name="Koonin E.V."/>
            <person name="Zdobnov E.M."/>
            <person name="Grigoriev I.V."/>
            <person name="Lynch M."/>
            <person name="Boore J.L."/>
        </authorList>
    </citation>
    <scope>NUCLEOTIDE SEQUENCE [LARGE SCALE GENOMIC DNA]</scope>
</reference>
<dbReference type="HOGENOM" id="CLU_1580107_0_0_1"/>